<organism evidence="1 2">
    <name type="scientific">Thermoactinomyces intermedius</name>
    <dbReference type="NCBI Taxonomy" id="2024"/>
    <lineage>
        <taxon>Bacteria</taxon>
        <taxon>Bacillati</taxon>
        <taxon>Bacillota</taxon>
        <taxon>Bacilli</taxon>
        <taxon>Bacillales</taxon>
        <taxon>Thermoactinomycetaceae</taxon>
        <taxon>Thermoactinomyces</taxon>
    </lineage>
</organism>
<protein>
    <submittedName>
        <fullName evidence="1">EsaB/YukD family protein</fullName>
    </submittedName>
</protein>
<accession>A0A8I1A615</accession>
<dbReference type="EMBL" id="JAECVW010000003">
    <property type="protein sequence ID" value="MBH8595133.1"/>
    <property type="molecule type" value="Genomic_DNA"/>
</dbReference>
<dbReference type="Gene3D" id="3.10.20.90">
    <property type="entry name" value="Phosphatidylinositol 3-kinase Catalytic Subunit, Chain A, domain 1"/>
    <property type="match status" value="1"/>
</dbReference>
<dbReference type="Pfam" id="PF08817">
    <property type="entry name" value="YukD"/>
    <property type="match status" value="1"/>
</dbReference>
<reference evidence="1 2" key="1">
    <citation type="submission" date="2020-12" db="EMBL/GenBank/DDBJ databases">
        <title>WGS of Thermoactinomyces spp.</title>
        <authorList>
            <person name="Cheng K."/>
        </authorList>
    </citation>
    <scope>NUCLEOTIDE SEQUENCE [LARGE SCALE GENOMIC DNA]</scope>
    <source>
        <strain evidence="2">CICC 10671\DSM 43846</strain>
    </source>
</reference>
<gene>
    <name evidence="1" type="ORF">I8U20_07295</name>
</gene>
<sequence length="119" mass="13843">MSVIVTVIYGSDEKKDWVDLELPTDVPVGELIPIMVEALEEHLQNIQDRFVLEIKNKNSVWEKMDETKALQNYGVMDGFYLRIQRKPLEEEKHDDLAEQLGLIEKEEIKGILETWKTDG</sequence>
<dbReference type="InterPro" id="IPR024962">
    <property type="entry name" value="YukD-like"/>
</dbReference>
<proteinExistence type="predicted"/>
<comment type="caution">
    <text evidence="1">The sequence shown here is derived from an EMBL/GenBank/DDBJ whole genome shotgun (WGS) entry which is preliminary data.</text>
</comment>
<name>A0A8I1A615_THEIN</name>
<dbReference type="Proteomes" id="UP000633619">
    <property type="component" value="Unassembled WGS sequence"/>
</dbReference>
<evidence type="ECO:0000313" key="1">
    <source>
        <dbReference type="EMBL" id="MBH8595133.1"/>
    </source>
</evidence>
<evidence type="ECO:0000313" key="2">
    <source>
        <dbReference type="Proteomes" id="UP000633619"/>
    </source>
</evidence>
<dbReference type="AlphaFoldDB" id="A0A8I1A615"/>
<keyword evidence="2" id="KW-1185">Reference proteome</keyword>